<accession>K3ZNJ2</accession>
<sequence length="51" mass="5830">MRRPVADFQRWTQRLARTQVCVASCAGRKERIRYRISSGRAPMRSPPAALA</sequence>
<evidence type="ECO:0000313" key="2">
    <source>
        <dbReference type="Proteomes" id="UP000004995"/>
    </source>
</evidence>
<dbReference type="Proteomes" id="UP000004995">
    <property type="component" value="Unassembled WGS sequence"/>
</dbReference>
<dbReference type="HOGENOM" id="CLU_3112650_0_0_1"/>
<dbReference type="EnsemblPlants" id="KQK94016">
    <property type="protein sequence ID" value="KQK94016"/>
    <property type="gene ID" value="SETIT_028171mg"/>
</dbReference>
<protein>
    <submittedName>
        <fullName evidence="1">Uncharacterized protein</fullName>
    </submittedName>
</protein>
<reference evidence="2" key="1">
    <citation type="journal article" date="2012" name="Nat. Biotechnol.">
        <title>Reference genome sequence of the model plant Setaria.</title>
        <authorList>
            <person name="Bennetzen J.L."/>
            <person name="Schmutz J."/>
            <person name="Wang H."/>
            <person name="Percifield R."/>
            <person name="Hawkins J."/>
            <person name="Pontaroli A.C."/>
            <person name="Estep M."/>
            <person name="Feng L."/>
            <person name="Vaughn J.N."/>
            <person name="Grimwood J."/>
            <person name="Jenkins J."/>
            <person name="Barry K."/>
            <person name="Lindquist E."/>
            <person name="Hellsten U."/>
            <person name="Deshpande S."/>
            <person name="Wang X."/>
            <person name="Wu X."/>
            <person name="Mitros T."/>
            <person name="Triplett J."/>
            <person name="Yang X."/>
            <person name="Ye C.Y."/>
            <person name="Mauro-Herrera M."/>
            <person name="Wang L."/>
            <person name="Li P."/>
            <person name="Sharma M."/>
            <person name="Sharma R."/>
            <person name="Ronald P.C."/>
            <person name="Panaud O."/>
            <person name="Kellogg E.A."/>
            <person name="Brutnell T.P."/>
            <person name="Doust A.N."/>
            <person name="Tuskan G.A."/>
            <person name="Rokhsar D."/>
            <person name="Devos K.M."/>
        </authorList>
    </citation>
    <scope>NUCLEOTIDE SEQUENCE [LARGE SCALE GENOMIC DNA]</scope>
    <source>
        <strain evidence="2">cv. Yugu1</strain>
    </source>
</reference>
<dbReference type="Gramene" id="KQK94016">
    <property type="protein sequence ID" value="KQK94016"/>
    <property type="gene ID" value="SETIT_028171mg"/>
</dbReference>
<dbReference type="AlphaFoldDB" id="K3ZNJ2"/>
<proteinExistence type="predicted"/>
<dbReference type="InParanoid" id="K3ZNJ2"/>
<dbReference type="OMA" id="ACCAGRK"/>
<keyword evidence="2" id="KW-1185">Reference proteome</keyword>
<organism evidence="1 2">
    <name type="scientific">Setaria italica</name>
    <name type="common">Foxtail millet</name>
    <name type="synonym">Panicum italicum</name>
    <dbReference type="NCBI Taxonomy" id="4555"/>
    <lineage>
        <taxon>Eukaryota</taxon>
        <taxon>Viridiplantae</taxon>
        <taxon>Streptophyta</taxon>
        <taxon>Embryophyta</taxon>
        <taxon>Tracheophyta</taxon>
        <taxon>Spermatophyta</taxon>
        <taxon>Magnoliopsida</taxon>
        <taxon>Liliopsida</taxon>
        <taxon>Poales</taxon>
        <taxon>Poaceae</taxon>
        <taxon>PACMAD clade</taxon>
        <taxon>Panicoideae</taxon>
        <taxon>Panicodae</taxon>
        <taxon>Paniceae</taxon>
        <taxon>Cenchrinae</taxon>
        <taxon>Setaria</taxon>
    </lineage>
</organism>
<name>K3ZNJ2_SETIT</name>
<dbReference type="eggNOG" id="ENOG502R5XM">
    <property type="taxonomic scope" value="Eukaryota"/>
</dbReference>
<dbReference type="EMBL" id="AGNK02004743">
    <property type="status" value="NOT_ANNOTATED_CDS"/>
    <property type="molecule type" value="Genomic_DNA"/>
</dbReference>
<evidence type="ECO:0000313" key="1">
    <source>
        <dbReference type="EnsemblPlants" id="KQK94016"/>
    </source>
</evidence>
<reference evidence="1" key="2">
    <citation type="submission" date="2018-08" db="UniProtKB">
        <authorList>
            <consortium name="EnsemblPlants"/>
        </authorList>
    </citation>
    <scope>IDENTIFICATION</scope>
    <source>
        <strain evidence="1">Yugu1</strain>
    </source>
</reference>